<dbReference type="SMART" id="SM00591">
    <property type="entry name" value="RWD"/>
    <property type="match status" value="1"/>
</dbReference>
<dbReference type="Pfam" id="PF01205">
    <property type="entry name" value="Impact_N"/>
    <property type="match status" value="1"/>
</dbReference>
<dbReference type="InterPro" id="IPR001498">
    <property type="entry name" value="Impact_N"/>
</dbReference>
<protein>
    <submittedName>
        <fullName evidence="8">Ribosomal protein S5 domain 2-type protein</fullName>
    </submittedName>
</protein>
<accession>A0A4P9XPL4</accession>
<dbReference type="InterPro" id="IPR023582">
    <property type="entry name" value="Impact"/>
</dbReference>
<dbReference type="SUPFAM" id="SSF54495">
    <property type="entry name" value="UBC-like"/>
    <property type="match status" value="1"/>
</dbReference>
<dbReference type="AlphaFoldDB" id="A0A4P9XPL4"/>
<name>A0A4P9XPL4_9FUNG</name>
<dbReference type="InterPro" id="IPR020569">
    <property type="entry name" value="UPF0029_Impact_CS"/>
</dbReference>
<dbReference type="PROSITE" id="PS00910">
    <property type="entry name" value="UPF0029"/>
    <property type="match status" value="1"/>
</dbReference>
<keyword evidence="4" id="KW-0678">Repressor</keyword>
<dbReference type="Pfam" id="PF05773">
    <property type="entry name" value="RWD"/>
    <property type="match status" value="1"/>
</dbReference>
<evidence type="ECO:0000256" key="2">
    <source>
        <dbReference type="ARBA" id="ARBA00007665"/>
    </source>
</evidence>
<dbReference type="GO" id="GO:0005737">
    <property type="term" value="C:cytoplasm"/>
    <property type="evidence" value="ECO:0007669"/>
    <property type="project" value="UniProtKB-SubCell"/>
</dbReference>
<keyword evidence="5" id="KW-0810">Translation regulation</keyword>
<evidence type="ECO:0000259" key="7">
    <source>
        <dbReference type="PROSITE" id="PS50908"/>
    </source>
</evidence>
<proteinExistence type="inferred from homology"/>
<dbReference type="GO" id="GO:0006446">
    <property type="term" value="P:regulation of translational initiation"/>
    <property type="evidence" value="ECO:0007669"/>
    <property type="project" value="TreeGrafter"/>
</dbReference>
<evidence type="ECO:0000313" key="9">
    <source>
        <dbReference type="Proteomes" id="UP000271241"/>
    </source>
</evidence>
<dbReference type="Gene3D" id="3.30.230.30">
    <property type="entry name" value="Impact, N-terminal domain"/>
    <property type="match status" value="1"/>
</dbReference>
<keyword evidence="8" id="KW-0689">Ribosomal protein</keyword>
<dbReference type="EMBL" id="KZ992654">
    <property type="protein sequence ID" value="RKP07954.1"/>
    <property type="molecule type" value="Genomic_DNA"/>
</dbReference>
<dbReference type="InterPro" id="IPR020568">
    <property type="entry name" value="Ribosomal_Su5_D2-typ_SF"/>
</dbReference>
<comment type="similarity">
    <text evidence="2">Belongs to the IMPACT family.</text>
</comment>
<organism evidence="8 9">
    <name type="scientific">Thamnocephalis sphaerospora</name>
    <dbReference type="NCBI Taxonomy" id="78915"/>
    <lineage>
        <taxon>Eukaryota</taxon>
        <taxon>Fungi</taxon>
        <taxon>Fungi incertae sedis</taxon>
        <taxon>Zoopagomycota</taxon>
        <taxon>Zoopagomycotina</taxon>
        <taxon>Zoopagomycetes</taxon>
        <taxon>Zoopagales</taxon>
        <taxon>Sigmoideomycetaceae</taxon>
        <taxon>Thamnocephalis</taxon>
    </lineage>
</organism>
<reference evidence="9" key="1">
    <citation type="journal article" date="2018" name="Nat. Microbiol.">
        <title>Leveraging single-cell genomics to expand the fungal tree of life.</title>
        <authorList>
            <person name="Ahrendt S.R."/>
            <person name="Quandt C.A."/>
            <person name="Ciobanu D."/>
            <person name="Clum A."/>
            <person name="Salamov A."/>
            <person name="Andreopoulos B."/>
            <person name="Cheng J.F."/>
            <person name="Woyke T."/>
            <person name="Pelin A."/>
            <person name="Henrissat B."/>
            <person name="Reynolds N.K."/>
            <person name="Benny G.L."/>
            <person name="Smith M.E."/>
            <person name="James T.Y."/>
            <person name="Grigoriev I.V."/>
        </authorList>
    </citation>
    <scope>NUCLEOTIDE SEQUENCE [LARGE SCALE GENOMIC DNA]</scope>
    <source>
        <strain evidence="9">RSA 1356</strain>
    </source>
</reference>
<dbReference type="InterPro" id="IPR006575">
    <property type="entry name" value="RWD_dom"/>
</dbReference>
<evidence type="ECO:0000256" key="1">
    <source>
        <dbReference type="ARBA" id="ARBA00004496"/>
    </source>
</evidence>
<comment type="subcellular location">
    <subcellularLocation>
        <location evidence="1">Cytoplasm</location>
    </subcellularLocation>
</comment>
<dbReference type="STRING" id="78915.A0A4P9XPL4"/>
<dbReference type="GO" id="GO:0005840">
    <property type="term" value="C:ribosome"/>
    <property type="evidence" value="ECO:0007669"/>
    <property type="project" value="UniProtKB-KW"/>
</dbReference>
<evidence type="ECO:0000256" key="5">
    <source>
        <dbReference type="ARBA" id="ARBA00022845"/>
    </source>
</evidence>
<dbReference type="OrthoDB" id="69641at2759"/>
<feature type="non-terminal residue" evidence="8">
    <location>
        <position position="240"/>
    </location>
</feature>
<dbReference type="InterPro" id="IPR036956">
    <property type="entry name" value="Impact_N_sf"/>
</dbReference>
<dbReference type="Gene3D" id="3.10.110.10">
    <property type="entry name" value="Ubiquitin Conjugating Enzyme"/>
    <property type="match status" value="1"/>
</dbReference>
<evidence type="ECO:0000256" key="6">
    <source>
        <dbReference type="ARBA" id="ARBA00023016"/>
    </source>
</evidence>
<dbReference type="Proteomes" id="UP000271241">
    <property type="component" value="Unassembled WGS sequence"/>
</dbReference>
<evidence type="ECO:0000256" key="3">
    <source>
        <dbReference type="ARBA" id="ARBA00022490"/>
    </source>
</evidence>
<keyword evidence="6" id="KW-0346">Stress response</keyword>
<gene>
    <name evidence="8" type="ORF">THASP1DRAFT_3557</name>
</gene>
<keyword evidence="9" id="KW-1185">Reference proteome</keyword>
<dbReference type="InterPro" id="IPR016135">
    <property type="entry name" value="UBQ-conjugating_enzyme/RWD"/>
</dbReference>
<keyword evidence="3" id="KW-0963">Cytoplasm</keyword>
<keyword evidence="8" id="KW-0687">Ribonucleoprotein</keyword>
<sequence length="240" mass="26806">NSETGTDNRERQSEEYLALQAIYGEDAYQRDADYDAAWLFAPPARYPSCALRLRVHIPPDYPSHAAPVSELLAEQTGISISEQQRIIAELSGLYIEGEEVLFAWAQWLVDYVEDLDRKSIFVAHLAKVHSADDAKRVLDTLLMDRKIARATHNILAYRIVLSSGALLQDCDDDGETAAGGRLLHLLQIVDVQNVVVVVTRWYGGILLGPDRFKHINNAARSLLEQCGYIDEKPSSGSKKQ</sequence>
<feature type="non-terminal residue" evidence="8">
    <location>
        <position position="1"/>
    </location>
</feature>
<evidence type="ECO:0000256" key="4">
    <source>
        <dbReference type="ARBA" id="ARBA00022491"/>
    </source>
</evidence>
<dbReference type="PANTHER" id="PTHR16301:SF25">
    <property type="entry name" value="PROTEIN IMPACT"/>
    <property type="match status" value="1"/>
</dbReference>
<dbReference type="PANTHER" id="PTHR16301">
    <property type="entry name" value="IMPACT-RELATED"/>
    <property type="match status" value="1"/>
</dbReference>
<dbReference type="SUPFAM" id="SSF54211">
    <property type="entry name" value="Ribosomal protein S5 domain 2-like"/>
    <property type="match status" value="1"/>
</dbReference>
<dbReference type="PROSITE" id="PS50908">
    <property type="entry name" value="RWD"/>
    <property type="match status" value="1"/>
</dbReference>
<evidence type="ECO:0000313" key="8">
    <source>
        <dbReference type="EMBL" id="RKP07954.1"/>
    </source>
</evidence>
<dbReference type="CDD" id="cd23821">
    <property type="entry name" value="RWD_IMPACT"/>
    <property type="match status" value="1"/>
</dbReference>
<feature type="domain" description="RWD" evidence="7">
    <location>
        <begin position="14"/>
        <end position="115"/>
    </location>
</feature>